<organism evidence="4 5">
    <name type="scientific">Alteromonas lipolytica</name>
    <dbReference type="NCBI Taxonomy" id="1856405"/>
    <lineage>
        <taxon>Bacteria</taxon>
        <taxon>Pseudomonadati</taxon>
        <taxon>Pseudomonadota</taxon>
        <taxon>Gammaproteobacteria</taxon>
        <taxon>Alteromonadales</taxon>
        <taxon>Alteromonadaceae</taxon>
        <taxon>Alteromonas/Salinimonas group</taxon>
        <taxon>Alteromonas</taxon>
    </lineage>
</organism>
<sequence>MNLNINNKLALVTGASGGLGRAIAQSLCAEGASVIWVARSEQTLKSLTAQAEQEYGTKQYAVCADLKDKAGALKLIDALEQQGLQPDIVVNNVGGNLDMPDPLSPTDSWRDVMEFNLFNAIEINNALLPSMRSKKWGRICHVSSIASLENQGTPMYCAAKAALNAYVRSVGRYVSADNVIMTAVLPGAVFTEGGYWDTTLQERPEHVEKYLNERMAIKRFGTPEEISNFVAFLVSEHASFAVGSAVLLDGGQGRVFFEG</sequence>
<dbReference type="PANTHER" id="PTHR42879">
    <property type="entry name" value="3-OXOACYL-(ACYL-CARRIER-PROTEIN) REDUCTASE"/>
    <property type="match status" value="1"/>
</dbReference>
<gene>
    <name evidence="4" type="ORF">BFC17_13440</name>
</gene>
<comment type="similarity">
    <text evidence="1 2">Belongs to the short-chain dehydrogenases/reductases (SDR) family.</text>
</comment>
<reference evidence="4 5" key="1">
    <citation type="submission" date="2016-09" db="EMBL/GenBank/DDBJ databases">
        <title>Alteromonas lipolytica, a new species isolated from sea water.</title>
        <authorList>
            <person name="Wu Y.-H."/>
            <person name="Cheng H."/>
            <person name="Xu X.-W."/>
        </authorList>
    </citation>
    <scope>NUCLEOTIDE SEQUENCE [LARGE SCALE GENOMIC DNA]</scope>
    <source>
        <strain evidence="4 5">JW12</strain>
    </source>
</reference>
<dbReference type="Gene3D" id="3.40.50.720">
    <property type="entry name" value="NAD(P)-binding Rossmann-like Domain"/>
    <property type="match status" value="1"/>
</dbReference>
<name>A0A1E8FF70_9ALTE</name>
<dbReference type="InterPro" id="IPR036291">
    <property type="entry name" value="NAD(P)-bd_dom_sf"/>
</dbReference>
<feature type="domain" description="Ketoreductase" evidence="3">
    <location>
        <begin position="8"/>
        <end position="183"/>
    </location>
</feature>
<dbReference type="PRINTS" id="PR00081">
    <property type="entry name" value="GDHRDH"/>
</dbReference>
<evidence type="ECO:0000259" key="3">
    <source>
        <dbReference type="SMART" id="SM00822"/>
    </source>
</evidence>
<dbReference type="InterPro" id="IPR020904">
    <property type="entry name" value="Sc_DH/Rdtase_CS"/>
</dbReference>
<protein>
    <recommendedName>
        <fullName evidence="3">Ketoreductase domain-containing protein</fullName>
    </recommendedName>
</protein>
<comment type="caution">
    <text evidence="4">The sequence shown here is derived from an EMBL/GenBank/DDBJ whole genome shotgun (WGS) entry which is preliminary data.</text>
</comment>
<proteinExistence type="inferred from homology"/>
<dbReference type="PROSITE" id="PS00061">
    <property type="entry name" value="ADH_SHORT"/>
    <property type="match status" value="1"/>
</dbReference>
<dbReference type="AlphaFoldDB" id="A0A1E8FF70"/>
<dbReference type="InterPro" id="IPR002347">
    <property type="entry name" value="SDR_fam"/>
</dbReference>
<dbReference type="InterPro" id="IPR057326">
    <property type="entry name" value="KR_dom"/>
</dbReference>
<evidence type="ECO:0000256" key="1">
    <source>
        <dbReference type="ARBA" id="ARBA00006484"/>
    </source>
</evidence>
<dbReference type="Pfam" id="PF00106">
    <property type="entry name" value="adh_short"/>
    <property type="match status" value="1"/>
</dbReference>
<evidence type="ECO:0000313" key="5">
    <source>
        <dbReference type="Proteomes" id="UP000176037"/>
    </source>
</evidence>
<accession>A0A1E8FF70</accession>
<dbReference type="InterPro" id="IPR050259">
    <property type="entry name" value="SDR"/>
</dbReference>
<dbReference type="RefSeq" id="WP_070175515.1">
    <property type="nucleotide sequence ID" value="NZ_BMJR01000001.1"/>
</dbReference>
<dbReference type="STRING" id="1856405.BFC17_13440"/>
<dbReference type="GO" id="GO:0032787">
    <property type="term" value="P:monocarboxylic acid metabolic process"/>
    <property type="evidence" value="ECO:0007669"/>
    <property type="project" value="UniProtKB-ARBA"/>
</dbReference>
<dbReference type="EMBL" id="MJIC01000010">
    <property type="protein sequence ID" value="OFI34597.1"/>
    <property type="molecule type" value="Genomic_DNA"/>
</dbReference>
<evidence type="ECO:0000256" key="2">
    <source>
        <dbReference type="RuleBase" id="RU000363"/>
    </source>
</evidence>
<dbReference type="Proteomes" id="UP000176037">
    <property type="component" value="Unassembled WGS sequence"/>
</dbReference>
<evidence type="ECO:0000313" key="4">
    <source>
        <dbReference type="EMBL" id="OFI34597.1"/>
    </source>
</evidence>
<keyword evidence="5" id="KW-1185">Reference proteome</keyword>
<dbReference type="SMART" id="SM00822">
    <property type="entry name" value="PKS_KR"/>
    <property type="match status" value="1"/>
</dbReference>
<dbReference type="SUPFAM" id="SSF51735">
    <property type="entry name" value="NAD(P)-binding Rossmann-fold domains"/>
    <property type="match status" value="1"/>
</dbReference>
<dbReference type="PRINTS" id="PR00080">
    <property type="entry name" value="SDRFAMILY"/>
</dbReference>